<keyword evidence="1" id="KW-0472">Membrane</keyword>
<sequence>MSTMNESYESLSLLIELNQDRLLYLAVLGVALTFGAFLGAPP</sequence>
<evidence type="ECO:0000313" key="2">
    <source>
        <dbReference type="EMBL" id="EAR52168.1"/>
    </source>
</evidence>
<proteinExistence type="predicted"/>
<gene>
    <name evidence="2" type="ORF">OG2516_01989</name>
</gene>
<organism evidence="2 3">
    <name type="scientific">Oceanicola granulosus (strain ATCC BAA-861 / DSM 15982 / KCTC 12143 / HTCC2516)</name>
    <dbReference type="NCBI Taxonomy" id="314256"/>
    <lineage>
        <taxon>Bacteria</taxon>
        <taxon>Pseudomonadati</taxon>
        <taxon>Pseudomonadota</taxon>
        <taxon>Alphaproteobacteria</taxon>
        <taxon>Rhodobacterales</taxon>
        <taxon>Roseobacteraceae</taxon>
        <taxon>Oceanicola</taxon>
    </lineage>
</organism>
<dbReference type="HOGENOM" id="CLU_212203_1_0_5"/>
<keyword evidence="1" id="KW-0812">Transmembrane</keyword>
<reference evidence="2 3" key="1">
    <citation type="journal article" date="2010" name="J. Bacteriol.">
        <title>Genome sequences of Oceanicola granulosus HTCC2516(T) and Oceanicola batsensis HTCC2597(TDelta).</title>
        <authorList>
            <person name="Thrash J.C."/>
            <person name="Cho J.C."/>
            <person name="Vergin K.L."/>
            <person name="Giovannoni S.J."/>
        </authorList>
    </citation>
    <scope>NUCLEOTIDE SEQUENCE [LARGE SCALE GENOMIC DNA]</scope>
    <source>
        <strain evidence="3">ATCC BAA-861 / DSM 15982 / KCTC 12143 / HTCC2516</strain>
    </source>
</reference>
<dbReference type="STRING" id="314256.OG2516_01989"/>
<accession>Q2CHX6</accession>
<keyword evidence="1" id="KW-1133">Transmembrane helix</keyword>
<protein>
    <submittedName>
        <fullName evidence="2">Uncharacterized protein</fullName>
    </submittedName>
</protein>
<comment type="caution">
    <text evidence="2">The sequence shown here is derived from an EMBL/GenBank/DDBJ whole genome shotgun (WGS) entry which is preliminary data.</text>
</comment>
<name>Q2CHX6_OCEGH</name>
<dbReference type="Proteomes" id="UP000003635">
    <property type="component" value="Unassembled WGS sequence"/>
</dbReference>
<dbReference type="AlphaFoldDB" id="Q2CHX6"/>
<evidence type="ECO:0000256" key="1">
    <source>
        <dbReference type="SAM" id="Phobius"/>
    </source>
</evidence>
<dbReference type="RefSeq" id="WP_007253928.1">
    <property type="nucleotide sequence ID" value="NZ_CH724107.1"/>
</dbReference>
<dbReference type="EMBL" id="AAOT01000005">
    <property type="protein sequence ID" value="EAR52168.1"/>
    <property type="molecule type" value="Genomic_DNA"/>
</dbReference>
<feature type="transmembrane region" description="Helical" evidence="1">
    <location>
        <begin position="21"/>
        <end position="40"/>
    </location>
</feature>
<evidence type="ECO:0000313" key="3">
    <source>
        <dbReference type="Proteomes" id="UP000003635"/>
    </source>
</evidence>
<keyword evidence="3" id="KW-1185">Reference proteome</keyword>